<accession>A0ABT4JZ19</accession>
<dbReference type="Pfam" id="PF06271">
    <property type="entry name" value="RDD"/>
    <property type="match status" value="1"/>
</dbReference>
<feature type="transmembrane region" description="Helical" evidence="5">
    <location>
        <begin position="46"/>
        <end position="64"/>
    </location>
</feature>
<evidence type="ECO:0000256" key="2">
    <source>
        <dbReference type="ARBA" id="ARBA00022692"/>
    </source>
</evidence>
<dbReference type="EMBL" id="JAPUBN010000024">
    <property type="protein sequence ID" value="MCZ2723523.1"/>
    <property type="molecule type" value="Genomic_DNA"/>
</dbReference>
<feature type="domain" description="RDD" evidence="6">
    <location>
        <begin position="7"/>
        <end position="85"/>
    </location>
</feature>
<dbReference type="InterPro" id="IPR010432">
    <property type="entry name" value="RDD"/>
</dbReference>
<gene>
    <name evidence="7" type="ORF">O1D97_18390</name>
</gene>
<dbReference type="Proteomes" id="UP001149719">
    <property type="component" value="Unassembled WGS sequence"/>
</dbReference>
<reference evidence="7" key="1">
    <citation type="submission" date="2022-12" db="EMBL/GenBank/DDBJ databases">
        <title>Marinomonas 15G1-11 sp. nov, isolated from marine algae.</title>
        <authorList>
            <person name="Butt M."/>
            <person name="Choi D.G."/>
            <person name="Kim J.M."/>
            <person name="Lee J.K."/>
            <person name="Baek J.H."/>
            <person name="Jeon C.O."/>
        </authorList>
    </citation>
    <scope>NUCLEOTIDE SEQUENCE</scope>
    <source>
        <strain evidence="7">15G1-11</strain>
    </source>
</reference>
<comment type="caution">
    <text evidence="7">The sequence shown here is derived from an EMBL/GenBank/DDBJ whole genome shotgun (WGS) entry which is preliminary data.</text>
</comment>
<proteinExistence type="predicted"/>
<evidence type="ECO:0000259" key="6">
    <source>
        <dbReference type="Pfam" id="PF06271"/>
    </source>
</evidence>
<organism evidence="7 8">
    <name type="scientific">Marinomonas phaeophyticola</name>
    <dbReference type="NCBI Taxonomy" id="3004091"/>
    <lineage>
        <taxon>Bacteria</taxon>
        <taxon>Pseudomonadati</taxon>
        <taxon>Pseudomonadota</taxon>
        <taxon>Gammaproteobacteria</taxon>
        <taxon>Oceanospirillales</taxon>
        <taxon>Oceanospirillaceae</taxon>
        <taxon>Marinomonas</taxon>
    </lineage>
</organism>
<keyword evidence="2 5" id="KW-0812">Transmembrane</keyword>
<evidence type="ECO:0000256" key="3">
    <source>
        <dbReference type="ARBA" id="ARBA00022989"/>
    </source>
</evidence>
<keyword evidence="3 5" id="KW-1133">Transmembrane helix</keyword>
<evidence type="ECO:0000313" key="7">
    <source>
        <dbReference type="EMBL" id="MCZ2723523.1"/>
    </source>
</evidence>
<evidence type="ECO:0000256" key="1">
    <source>
        <dbReference type="ARBA" id="ARBA00004141"/>
    </source>
</evidence>
<sequence length="86" mass="9948">MDLIRVKLWRRFAAALYDSFLLLALYFILGWGAVLLNDGAAVEGPWMFWLLLLVAWGFFVKFWCHPGQTLGMQVWKIQVVSEEGAR</sequence>
<comment type="subcellular location">
    <subcellularLocation>
        <location evidence="1">Membrane</location>
        <topology evidence="1">Multi-pass membrane protein</topology>
    </subcellularLocation>
</comment>
<name>A0ABT4JZ19_9GAMM</name>
<keyword evidence="4 5" id="KW-0472">Membrane</keyword>
<evidence type="ECO:0000256" key="5">
    <source>
        <dbReference type="SAM" id="Phobius"/>
    </source>
</evidence>
<protein>
    <submittedName>
        <fullName evidence="7">RDD family protein</fullName>
    </submittedName>
</protein>
<evidence type="ECO:0000313" key="8">
    <source>
        <dbReference type="Proteomes" id="UP001149719"/>
    </source>
</evidence>
<evidence type="ECO:0000256" key="4">
    <source>
        <dbReference type="ARBA" id="ARBA00023136"/>
    </source>
</evidence>
<feature type="transmembrane region" description="Helical" evidence="5">
    <location>
        <begin position="12"/>
        <end position="34"/>
    </location>
</feature>
<keyword evidence="8" id="KW-1185">Reference proteome</keyword>